<comment type="caution">
    <text evidence="2">The sequence shown here is derived from an EMBL/GenBank/DDBJ whole genome shotgun (WGS) entry which is preliminary data.</text>
</comment>
<proteinExistence type="predicted"/>
<evidence type="ECO:0000313" key="3">
    <source>
        <dbReference type="Proteomes" id="UP000298285"/>
    </source>
</evidence>
<evidence type="ECO:0000313" key="2">
    <source>
        <dbReference type="EMBL" id="TFU88738.1"/>
    </source>
</evidence>
<gene>
    <name evidence="2" type="ORF">E4T88_12775</name>
</gene>
<organism evidence="2 3">
    <name type="scientific">Dysgonomonas mossii</name>
    <dbReference type="NCBI Taxonomy" id="163665"/>
    <lineage>
        <taxon>Bacteria</taxon>
        <taxon>Pseudomonadati</taxon>
        <taxon>Bacteroidota</taxon>
        <taxon>Bacteroidia</taxon>
        <taxon>Bacteroidales</taxon>
        <taxon>Dysgonomonadaceae</taxon>
        <taxon>Dysgonomonas</taxon>
    </lineage>
</organism>
<dbReference type="Proteomes" id="UP000298285">
    <property type="component" value="Unassembled WGS sequence"/>
</dbReference>
<feature type="chain" id="PRO_5021365671" evidence="1">
    <location>
        <begin position="19"/>
        <end position="180"/>
    </location>
</feature>
<feature type="signal peptide" evidence="1">
    <location>
        <begin position="1"/>
        <end position="18"/>
    </location>
</feature>
<accession>A0A4Y9ILD3</accession>
<protein>
    <submittedName>
        <fullName evidence="2">Uncharacterized protein</fullName>
    </submittedName>
</protein>
<dbReference type="AlphaFoldDB" id="A0A4Y9ILD3"/>
<sequence>MKIFYALIFCVCTISAFAQNNIVKDVKQETNGNYWFRSATINVRNYETKAEVLTHTFNDTTSLKGINKLPFPIHPIFLSVYIQSGKLAACTLWNNLAEYNVINEGMLLLPAKESEKEIDPKPEDNFSSPYSLSPLYTLTIEGNTATFTFPEIYGNSDYNFPLEGTLTIVLVKDESYKNIL</sequence>
<dbReference type="OrthoDB" id="997434at2"/>
<reference evidence="2 3" key="1">
    <citation type="submission" date="2019-03" db="EMBL/GenBank/DDBJ databases">
        <title>Diversity of the mouse oral microbiome.</title>
        <authorList>
            <person name="Joseph S."/>
            <person name="Aduse-Opoku J."/>
            <person name="Curtis M."/>
            <person name="Wade W."/>
            <person name="Hashim A."/>
        </authorList>
    </citation>
    <scope>NUCLEOTIDE SEQUENCE [LARGE SCALE GENOMIC DNA]</scope>
    <source>
        <strain evidence="2 3">P11</strain>
    </source>
</reference>
<evidence type="ECO:0000256" key="1">
    <source>
        <dbReference type="SAM" id="SignalP"/>
    </source>
</evidence>
<keyword evidence="1" id="KW-0732">Signal</keyword>
<dbReference type="RefSeq" id="WP_135106021.1">
    <property type="nucleotide sequence ID" value="NZ_JADGKW010000004.1"/>
</dbReference>
<name>A0A4Y9ILD3_9BACT</name>
<dbReference type="EMBL" id="SPPK01000004">
    <property type="protein sequence ID" value="TFU88738.1"/>
    <property type="molecule type" value="Genomic_DNA"/>
</dbReference>